<dbReference type="NCBIfam" id="NF004861">
    <property type="entry name" value="PRK06217.1"/>
    <property type="match status" value="1"/>
</dbReference>
<dbReference type="InterPro" id="IPR027417">
    <property type="entry name" value="P-loop_NTPase"/>
</dbReference>
<reference evidence="2" key="1">
    <citation type="submission" date="2016-10" db="EMBL/GenBank/DDBJ databases">
        <authorList>
            <person name="Varghese N."/>
            <person name="Submissions S."/>
        </authorList>
    </citation>
    <scope>NUCLEOTIDE SEQUENCE [LARGE SCALE GENOMIC DNA]</scope>
    <source>
        <strain evidence="2">DSM 17465</strain>
    </source>
</reference>
<dbReference type="EMBL" id="FPBD01000012">
    <property type="protein sequence ID" value="SFU16493.1"/>
    <property type="molecule type" value="Genomic_DNA"/>
</dbReference>
<proteinExistence type="predicted"/>
<dbReference type="PANTHER" id="PTHR37816">
    <property type="entry name" value="YALI0E33011P"/>
    <property type="match status" value="1"/>
</dbReference>
<sequence>MHNRIYVFGASCSGSTTLGRGLSQALSIPHADSDDYFWEQTDPPFSKKRPEEERVKLMAPVLGDGSWVLTGACENWAKDFIADATLIVFLSLPQELRLQRLKQREQERFGDRILEGGDMFEIHDAFFKWASQYENPEFAGRSRHRHEAWMKSCGKPALRLDGRLTREELVVQVLRISA</sequence>
<dbReference type="Pfam" id="PF13238">
    <property type="entry name" value="AAA_18"/>
    <property type="match status" value="1"/>
</dbReference>
<keyword evidence="1" id="KW-0808">Transferase</keyword>
<gene>
    <name evidence="1" type="ORF">SAMN05444141_112101</name>
</gene>
<keyword evidence="1" id="KW-0418">Kinase</keyword>
<dbReference type="InterPro" id="IPR052922">
    <property type="entry name" value="Cytidylate_Kinase-2"/>
</dbReference>
<evidence type="ECO:0000313" key="1">
    <source>
        <dbReference type="EMBL" id="SFU16493.1"/>
    </source>
</evidence>
<evidence type="ECO:0000313" key="2">
    <source>
        <dbReference type="Proteomes" id="UP000183371"/>
    </source>
</evidence>
<dbReference type="AlphaFoldDB" id="A0A1I7DXW9"/>
<dbReference type="PANTHER" id="PTHR37816:SF2">
    <property type="entry name" value="DNA TOPOLOGY MODULATION PROTEIN FLAR-RELATED PROTEIN"/>
    <property type="match status" value="1"/>
</dbReference>
<dbReference type="RefSeq" id="WP_054785561.1">
    <property type="nucleotide sequence ID" value="NZ_FPBD01000012.1"/>
</dbReference>
<dbReference type="Gene3D" id="3.40.50.300">
    <property type="entry name" value="P-loop containing nucleotide triphosphate hydrolases"/>
    <property type="match status" value="1"/>
</dbReference>
<keyword evidence="2" id="KW-1185">Reference proteome</keyword>
<name>A0A1I7DXW9_9HYPH</name>
<dbReference type="Proteomes" id="UP000183371">
    <property type="component" value="Unassembled WGS sequence"/>
</dbReference>
<accession>A0A1I7DXW9</accession>
<dbReference type="SUPFAM" id="SSF52540">
    <property type="entry name" value="P-loop containing nucleoside triphosphate hydrolases"/>
    <property type="match status" value="1"/>
</dbReference>
<dbReference type="GO" id="GO:0016301">
    <property type="term" value="F:kinase activity"/>
    <property type="evidence" value="ECO:0007669"/>
    <property type="project" value="UniProtKB-KW"/>
</dbReference>
<protein>
    <submittedName>
        <fullName evidence="1">Adenylate kinase</fullName>
    </submittedName>
</protein>
<organism evidence="1 2">
    <name type="scientific">Pseudovibrio denitrificans</name>
    <dbReference type="NCBI Taxonomy" id="258256"/>
    <lineage>
        <taxon>Bacteria</taxon>
        <taxon>Pseudomonadati</taxon>
        <taxon>Pseudomonadota</taxon>
        <taxon>Alphaproteobacteria</taxon>
        <taxon>Hyphomicrobiales</taxon>
        <taxon>Stappiaceae</taxon>
        <taxon>Pseudovibrio</taxon>
    </lineage>
</organism>